<evidence type="ECO:0000256" key="1">
    <source>
        <dbReference type="SAM" id="Phobius"/>
    </source>
</evidence>
<accession>A0A2G5UBA6</accession>
<reference evidence="3" key="1">
    <citation type="submission" date="2017-10" db="EMBL/GenBank/DDBJ databases">
        <title>Rapid genome shrinkage in a self-fertile nematode reveals novel sperm competition proteins.</title>
        <authorList>
            <person name="Yin D."/>
            <person name="Schwarz E.M."/>
            <person name="Thomas C.G."/>
            <person name="Felde R.L."/>
            <person name="Korf I.F."/>
            <person name="Cutter A.D."/>
            <person name="Schartner C.M."/>
            <person name="Ralston E.J."/>
            <person name="Meyer B.J."/>
            <person name="Haag E.S."/>
        </authorList>
    </citation>
    <scope>NUCLEOTIDE SEQUENCE [LARGE SCALE GENOMIC DNA]</scope>
    <source>
        <strain evidence="3">JU1422</strain>
    </source>
</reference>
<dbReference type="EMBL" id="PDUG01000004">
    <property type="protein sequence ID" value="PIC36804.1"/>
    <property type="molecule type" value="Genomic_DNA"/>
</dbReference>
<organism evidence="2 3">
    <name type="scientific">Caenorhabditis nigoni</name>
    <dbReference type="NCBI Taxonomy" id="1611254"/>
    <lineage>
        <taxon>Eukaryota</taxon>
        <taxon>Metazoa</taxon>
        <taxon>Ecdysozoa</taxon>
        <taxon>Nematoda</taxon>
        <taxon>Chromadorea</taxon>
        <taxon>Rhabditida</taxon>
        <taxon>Rhabditina</taxon>
        <taxon>Rhabditomorpha</taxon>
        <taxon>Rhabditoidea</taxon>
        <taxon>Rhabditidae</taxon>
        <taxon>Peloderinae</taxon>
        <taxon>Caenorhabditis</taxon>
    </lineage>
</organism>
<feature type="transmembrane region" description="Helical" evidence="1">
    <location>
        <begin position="16"/>
        <end position="38"/>
    </location>
</feature>
<dbReference type="Proteomes" id="UP000230233">
    <property type="component" value="Chromosome IV"/>
</dbReference>
<proteinExistence type="predicted"/>
<name>A0A2G5UBA6_9PELO</name>
<keyword evidence="1" id="KW-1133">Transmembrane helix</keyword>
<dbReference type="AlphaFoldDB" id="A0A2G5UBA6"/>
<protein>
    <submittedName>
        <fullName evidence="2">Uncharacterized protein</fullName>
    </submittedName>
</protein>
<evidence type="ECO:0000313" key="2">
    <source>
        <dbReference type="EMBL" id="PIC36804.1"/>
    </source>
</evidence>
<gene>
    <name evidence="2" type="primary">Cnig_chr_IV.g15666</name>
    <name evidence="2" type="ORF">B9Z55_015666</name>
</gene>
<keyword evidence="3" id="KW-1185">Reference proteome</keyword>
<keyword evidence="1" id="KW-0472">Membrane</keyword>
<keyword evidence="1" id="KW-0812">Transmembrane</keyword>
<comment type="caution">
    <text evidence="2">The sequence shown here is derived from an EMBL/GenBank/DDBJ whole genome shotgun (WGS) entry which is preliminary data.</text>
</comment>
<evidence type="ECO:0000313" key="3">
    <source>
        <dbReference type="Proteomes" id="UP000230233"/>
    </source>
</evidence>
<sequence length="101" mass="12262">MFHDLPKSIFGIDTDTIINVYACLGVIILFSSLWFIMIQIFCPRFRLKSWEPGYRDEDEEDDEDSDDDYDNQDFDIERQFLINRRKKEREIYQKLRENGLL</sequence>